<dbReference type="EMBL" id="SJPY01000002">
    <property type="protein sequence ID" value="TWU43925.1"/>
    <property type="molecule type" value="Genomic_DNA"/>
</dbReference>
<dbReference type="PANTHER" id="PTHR12526">
    <property type="entry name" value="GLYCOSYLTRANSFERASE"/>
    <property type="match status" value="1"/>
</dbReference>
<comment type="caution">
    <text evidence="3">The sequence shown here is derived from an EMBL/GenBank/DDBJ whole genome shotgun (WGS) entry which is preliminary data.</text>
</comment>
<protein>
    <submittedName>
        <fullName evidence="3">Putative glycosyltransferase EpsF</fullName>
        <ecNumber evidence="3">2.4.-.-</ecNumber>
    </submittedName>
</protein>
<dbReference type="CDD" id="cd03801">
    <property type="entry name" value="GT4_PimA-like"/>
    <property type="match status" value="1"/>
</dbReference>
<dbReference type="InterPro" id="IPR001296">
    <property type="entry name" value="Glyco_trans_1"/>
</dbReference>
<dbReference type="EC" id="2.4.-.-" evidence="3"/>
<sequence>MQIVADGSPGGGTTNVLALTEDLIDQGVEVVFCSEGHSYATEEARKLGAEVYDGLHFFRSRIDTRIVNELRAAVKEASADIVHAHGGRAAFAMVRGATPPQLQKMLYTVRGYHFWRKTFLMRFLAERVERKISQSIFRTVHVSQSDQQVAIDRRFVVDNHDSVVIRNGIRLADIPSPNRSSADDEARRLNVAVLGRLTIQKNPHLVLDIAADLANEGFVFHFIGGGDMEAEIRSRAQTQQIHNVIFHGDQSRRDGLFRMSECGTFLMASLWEGLPIAPVEAMAMGLAVVISDVNGCTEVVRDQVDGRVAPSENRAAFVAALRAVVAEPSKTQQMIESGKERVASEFTRKRVVDQHLGLYAECLAD</sequence>
<dbReference type="Proteomes" id="UP000315471">
    <property type="component" value="Unassembled WGS sequence"/>
</dbReference>
<gene>
    <name evidence="3" type="primary">epsF_3</name>
    <name evidence="3" type="ORF">Q31b_14570</name>
</gene>
<evidence type="ECO:0000259" key="1">
    <source>
        <dbReference type="Pfam" id="PF00534"/>
    </source>
</evidence>
<evidence type="ECO:0000259" key="2">
    <source>
        <dbReference type="Pfam" id="PF13439"/>
    </source>
</evidence>
<evidence type="ECO:0000313" key="3">
    <source>
        <dbReference type="EMBL" id="TWU43925.1"/>
    </source>
</evidence>
<dbReference type="AlphaFoldDB" id="A0A5C6E5F5"/>
<name>A0A5C6E5F5_9BACT</name>
<keyword evidence="3" id="KW-0808">Transferase</keyword>
<dbReference type="Pfam" id="PF13439">
    <property type="entry name" value="Glyco_transf_4"/>
    <property type="match status" value="1"/>
</dbReference>
<keyword evidence="3" id="KW-0328">Glycosyltransferase</keyword>
<dbReference type="SUPFAM" id="SSF53756">
    <property type="entry name" value="UDP-Glycosyltransferase/glycogen phosphorylase"/>
    <property type="match status" value="1"/>
</dbReference>
<dbReference type="Gene3D" id="3.40.50.2000">
    <property type="entry name" value="Glycogen Phosphorylase B"/>
    <property type="match status" value="2"/>
</dbReference>
<dbReference type="Pfam" id="PF00534">
    <property type="entry name" value="Glycos_transf_1"/>
    <property type="match status" value="1"/>
</dbReference>
<reference evidence="3 4" key="1">
    <citation type="submission" date="2019-02" db="EMBL/GenBank/DDBJ databases">
        <title>Deep-cultivation of Planctomycetes and their phenomic and genomic characterization uncovers novel biology.</title>
        <authorList>
            <person name="Wiegand S."/>
            <person name="Jogler M."/>
            <person name="Boedeker C."/>
            <person name="Pinto D."/>
            <person name="Vollmers J."/>
            <person name="Rivas-Marin E."/>
            <person name="Kohn T."/>
            <person name="Peeters S.H."/>
            <person name="Heuer A."/>
            <person name="Rast P."/>
            <person name="Oberbeckmann S."/>
            <person name="Bunk B."/>
            <person name="Jeske O."/>
            <person name="Meyerdierks A."/>
            <person name="Storesund J.E."/>
            <person name="Kallscheuer N."/>
            <person name="Luecker S."/>
            <person name="Lage O.M."/>
            <person name="Pohl T."/>
            <person name="Merkel B.J."/>
            <person name="Hornburger P."/>
            <person name="Mueller R.-W."/>
            <person name="Bruemmer F."/>
            <person name="Labrenz M."/>
            <person name="Spormann A.M."/>
            <person name="Op Den Camp H."/>
            <person name="Overmann J."/>
            <person name="Amann R."/>
            <person name="Jetten M.S.M."/>
            <person name="Mascher T."/>
            <person name="Medema M.H."/>
            <person name="Devos D.P."/>
            <person name="Kaster A.-K."/>
            <person name="Ovreas L."/>
            <person name="Rohde M."/>
            <person name="Galperin M.Y."/>
            <person name="Jogler C."/>
        </authorList>
    </citation>
    <scope>NUCLEOTIDE SEQUENCE [LARGE SCALE GENOMIC DNA]</scope>
    <source>
        <strain evidence="3 4">Q31b</strain>
    </source>
</reference>
<dbReference type="InterPro" id="IPR028098">
    <property type="entry name" value="Glyco_trans_4-like_N"/>
</dbReference>
<keyword evidence="4" id="KW-1185">Reference proteome</keyword>
<evidence type="ECO:0000313" key="4">
    <source>
        <dbReference type="Proteomes" id="UP000315471"/>
    </source>
</evidence>
<proteinExistence type="predicted"/>
<organism evidence="3 4">
    <name type="scientific">Novipirellula aureliae</name>
    <dbReference type="NCBI Taxonomy" id="2527966"/>
    <lineage>
        <taxon>Bacteria</taxon>
        <taxon>Pseudomonadati</taxon>
        <taxon>Planctomycetota</taxon>
        <taxon>Planctomycetia</taxon>
        <taxon>Pirellulales</taxon>
        <taxon>Pirellulaceae</taxon>
        <taxon>Novipirellula</taxon>
    </lineage>
</organism>
<accession>A0A5C6E5F5</accession>
<dbReference type="GO" id="GO:0016757">
    <property type="term" value="F:glycosyltransferase activity"/>
    <property type="evidence" value="ECO:0007669"/>
    <property type="project" value="UniProtKB-KW"/>
</dbReference>
<feature type="domain" description="Glycosyltransferase subfamily 4-like N-terminal" evidence="2">
    <location>
        <begin position="9"/>
        <end position="171"/>
    </location>
</feature>
<feature type="domain" description="Glycosyl transferase family 1" evidence="1">
    <location>
        <begin position="191"/>
        <end position="341"/>
    </location>
</feature>